<dbReference type="HOGENOM" id="CLU_024640_2_0_1"/>
<dbReference type="OMA" id="DMPGRYV"/>
<dbReference type="eggNOG" id="KOG2246">
    <property type="taxonomic scope" value="Eukaryota"/>
</dbReference>
<protein>
    <recommendedName>
        <fullName evidence="3">Glycosyltransferase family 31 protein</fullName>
    </recommendedName>
</protein>
<dbReference type="STRING" id="1072389.K1WTV3"/>
<gene>
    <name evidence="1" type="ORF">MBM_09876</name>
</gene>
<dbReference type="KEGG" id="mbe:MBM_09876"/>
<name>K1WTV3_MARBU</name>
<dbReference type="Proteomes" id="UP000006753">
    <property type="component" value="Unassembled WGS sequence"/>
</dbReference>
<dbReference type="OrthoDB" id="414175at2759"/>
<keyword evidence="2" id="KW-1185">Reference proteome</keyword>
<evidence type="ECO:0000313" key="1">
    <source>
        <dbReference type="EMBL" id="EKD12013.1"/>
    </source>
</evidence>
<dbReference type="InParanoid" id="K1WTV3"/>
<evidence type="ECO:0008006" key="3">
    <source>
        <dbReference type="Google" id="ProtNLM"/>
    </source>
</evidence>
<dbReference type="GeneID" id="18765811"/>
<organism evidence="1 2">
    <name type="scientific">Marssonina brunnea f. sp. multigermtubi (strain MB_m1)</name>
    <name type="common">Marssonina leaf spot fungus</name>
    <dbReference type="NCBI Taxonomy" id="1072389"/>
    <lineage>
        <taxon>Eukaryota</taxon>
        <taxon>Fungi</taxon>
        <taxon>Dikarya</taxon>
        <taxon>Ascomycota</taxon>
        <taxon>Pezizomycotina</taxon>
        <taxon>Leotiomycetes</taxon>
        <taxon>Helotiales</taxon>
        <taxon>Drepanopezizaceae</taxon>
        <taxon>Drepanopeziza</taxon>
    </lineage>
</organism>
<dbReference type="EMBL" id="JH921471">
    <property type="protein sequence ID" value="EKD12013.1"/>
    <property type="molecule type" value="Genomic_DNA"/>
</dbReference>
<evidence type="ECO:0000313" key="2">
    <source>
        <dbReference type="Proteomes" id="UP000006753"/>
    </source>
</evidence>
<dbReference type="Pfam" id="PF04646">
    <property type="entry name" value="DUF604"/>
    <property type="match status" value="1"/>
</dbReference>
<proteinExistence type="predicted"/>
<dbReference type="InterPro" id="IPR006740">
    <property type="entry name" value="DUF604"/>
</dbReference>
<reference evidence="1 2" key="1">
    <citation type="journal article" date="2012" name="BMC Genomics">
        <title>Sequencing the genome of Marssonina brunnea reveals fungus-poplar co-evolution.</title>
        <authorList>
            <person name="Zhu S."/>
            <person name="Cao Y.-Z."/>
            <person name="Jiang C."/>
            <person name="Tan B.-Y."/>
            <person name="Wang Z."/>
            <person name="Feng S."/>
            <person name="Zhang L."/>
            <person name="Su X.-H."/>
            <person name="Brejova B."/>
            <person name="Vinar T."/>
            <person name="Xu M."/>
            <person name="Wang M.-X."/>
            <person name="Zhang S.-G."/>
            <person name="Huang M.-R."/>
            <person name="Wu R."/>
            <person name="Zhou Y."/>
        </authorList>
    </citation>
    <scope>NUCLEOTIDE SEQUENCE [LARGE SCALE GENOMIC DNA]</scope>
    <source>
        <strain evidence="1 2">MB_m1</strain>
    </source>
</reference>
<dbReference type="Gene3D" id="3.90.550.50">
    <property type="match status" value="1"/>
</dbReference>
<sequence length="515" mass="57846">MLPRTPLQRWLAAAAGLFVVFWFWPNFADFASLSDSSFGSSFTTSGSHGGADDLSFVKQALKDHKIGPDIEYASRTIRYVPDQTERKSITEIDDNLFPDSFSNITISKMASLPAGRVVNVHIKQSPRPDQIDASEMLFAASTTYARFKDQKTSPLKEWKRWLTDGNGHSNGAGVILALFETSDGDLVAAAETLESAGINATVVHSNPDLNMAGRYVDLVHKLYNHPTRPHRKYLVLMDDDTFFPRMHDFQEHLSQYNPENPFYIGTFTERADWFLRNRAPFAYGGGGIILTAPTAEKVVSLPCLDKEEGKMGGFVWDSDQGDRLLYNCLSNLTDISLTYMPTLHQADQFGDPSGVYESGHTMHSIHHFKSWHRFIPDQMHVVSDACGEACVLQRFQFKDNYIVTNGYSVAHYPQGIDFDPLQMEHTFSAGGHGEKEPDLEDVTFNMFYGSLRKNLAHTGKKKGWQLLAARKEGDGRVKQVYFKSWGDDRWIGPGEKIPAKEDGPRDSIAVLTWIP</sequence>
<accession>K1WTV3</accession>
<dbReference type="RefSeq" id="XP_007297765.1">
    <property type="nucleotide sequence ID" value="XM_007297703.1"/>
</dbReference>
<dbReference type="PANTHER" id="PTHR10811">
    <property type="entry name" value="FRINGE-RELATED"/>
    <property type="match status" value="1"/>
</dbReference>
<dbReference type="AlphaFoldDB" id="K1WTV3"/>